<dbReference type="NCBIfam" id="TIGR03180">
    <property type="entry name" value="UraD_2"/>
    <property type="match status" value="1"/>
</dbReference>
<dbReference type="InterPro" id="IPR036778">
    <property type="entry name" value="OHCU_decarboxylase_sf"/>
</dbReference>
<comment type="pathway">
    <text evidence="2">Purine metabolism; urate degradation; (S)-allantoin from urate: step 3/3.</text>
</comment>
<dbReference type="GO" id="GO:0019628">
    <property type="term" value="P:urate catabolic process"/>
    <property type="evidence" value="ECO:0007669"/>
    <property type="project" value="TreeGrafter"/>
</dbReference>
<dbReference type="GO" id="GO:0006144">
    <property type="term" value="P:purine nucleobase metabolic process"/>
    <property type="evidence" value="ECO:0007669"/>
    <property type="project" value="UniProtKB-KW"/>
</dbReference>
<evidence type="ECO:0000256" key="1">
    <source>
        <dbReference type="ARBA" id="ARBA00001163"/>
    </source>
</evidence>
<proteinExistence type="predicted"/>
<evidence type="ECO:0000256" key="5">
    <source>
        <dbReference type="ARBA" id="ARBA00022793"/>
    </source>
</evidence>
<gene>
    <name evidence="8" type="ORF">CLV40_118130</name>
</gene>
<sequence length="192" mass="20814">MRPFFRWRFVRLPVVGGSGGVCTGVVPSLLTLLNGAARQDAVADLLSCCASLRWADEVAAQRPFTSLGEVEEVSTAVLATLEWAEVLLAVASHPRLGDGVRGHSREAGWSREEQRSAVAAGARVRADLARGNAIYEQRFGHLFLICASGLSGEAVLSALRRRLGNDRTTERATVRAELARIVALRLRRLAVR</sequence>
<dbReference type="Pfam" id="PF09349">
    <property type="entry name" value="OHCU_decarbox"/>
    <property type="match status" value="1"/>
</dbReference>
<evidence type="ECO:0000259" key="7">
    <source>
        <dbReference type="Pfam" id="PF09349"/>
    </source>
</evidence>
<evidence type="ECO:0000256" key="6">
    <source>
        <dbReference type="ARBA" id="ARBA00023239"/>
    </source>
</evidence>
<dbReference type="GO" id="GO:0051997">
    <property type="term" value="F:2-oxo-4-hydroxy-4-carboxy-5-ureidoimidazoline decarboxylase activity"/>
    <property type="evidence" value="ECO:0007669"/>
    <property type="project" value="UniProtKB-EC"/>
</dbReference>
<evidence type="ECO:0000256" key="2">
    <source>
        <dbReference type="ARBA" id="ARBA00004754"/>
    </source>
</evidence>
<dbReference type="InterPro" id="IPR017595">
    <property type="entry name" value="OHCU_decarboxylase-2"/>
</dbReference>
<evidence type="ECO:0000313" key="9">
    <source>
        <dbReference type="Proteomes" id="UP000239203"/>
    </source>
</evidence>
<dbReference type="Proteomes" id="UP000239203">
    <property type="component" value="Unassembled WGS sequence"/>
</dbReference>
<keyword evidence="6" id="KW-0456">Lyase</keyword>
<dbReference type="InterPro" id="IPR018020">
    <property type="entry name" value="OHCU_decarboxylase"/>
</dbReference>
<keyword evidence="9" id="KW-1185">Reference proteome</keyword>
<dbReference type="EMBL" id="PTIX01000018">
    <property type="protein sequence ID" value="PPK64740.1"/>
    <property type="molecule type" value="Genomic_DNA"/>
</dbReference>
<organism evidence="8 9">
    <name type="scientific">Actinokineospora auranticolor</name>
    <dbReference type="NCBI Taxonomy" id="155976"/>
    <lineage>
        <taxon>Bacteria</taxon>
        <taxon>Bacillati</taxon>
        <taxon>Actinomycetota</taxon>
        <taxon>Actinomycetes</taxon>
        <taxon>Pseudonocardiales</taxon>
        <taxon>Pseudonocardiaceae</taxon>
        <taxon>Actinokineospora</taxon>
    </lineage>
</organism>
<dbReference type="NCBIfam" id="NF010372">
    <property type="entry name" value="PRK13798.1"/>
    <property type="match status" value="1"/>
</dbReference>
<comment type="catalytic activity">
    <reaction evidence="1">
        <text>5-hydroxy-2-oxo-4-ureido-2,5-dihydro-1H-imidazole-5-carboxylate + H(+) = (S)-allantoin + CO2</text>
        <dbReference type="Rhea" id="RHEA:26301"/>
        <dbReference type="ChEBI" id="CHEBI:15378"/>
        <dbReference type="ChEBI" id="CHEBI:15678"/>
        <dbReference type="ChEBI" id="CHEBI:16526"/>
        <dbReference type="ChEBI" id="CHEBI:58639"/>
        <dbReference type="EC" id="4.1.1.97"/>
    </reaction>
</comment>
<comment type="caution">
    <text evidence="8">The sequence shown here is derived from an EMBL/GenBank/DDBJ whole genome shotgun (WGS) entry which is preliminary data.</text>
</comment>
<evidence type="ECO:0000256" key="3">
    <source>
        <dbReference type="ARBA" id="ARBA00012257"/>
    </source>
</evidence>
<keyword evidence="5" id="KW-0210">Decarboxylase</keyword>
<dbReference type="PANTHER" id="PTHR43466">
    <property type="entry name" value="2-OXO-4-HYDROXY-4-CARBOXY-5-UREIDOIMIDAZOLINE DECARBOXYLASE-RELATED"/>
    <property type="match status" value="1"/>
</dbReference>
<protein>
    <recommendedName>
        <fullName evidence="3">2-oxo-4-hydroxy-4-carboxy-5-ureidoimidazoline decarboxylase</fullName>
        <ecNumber evidence="3">4.1.1.97</ecNumber>
    </recommendedName>
</protein>
<dbReference type="EC" id="4.1.1.97" evidence="3"/>
<evidence type="ECO:0000256" key="4">
    <source>
        <dbReference type="ARBA" id="ARBA00022631"/>
    </source>
</evidence>
<dbReference type="SUPFAM" id="SSF158694">
    <property type="entry name" value="UraD-Like"/>
    <property type="match status" value="1"/>
</dbReference>
<name>A0A2S6GHR7_9PSEU</name>
<dbReference type="Gene3D" id="1.10.3330.10">
    <property type="entry name" value="Oxo-4-hydroxy-4-carboxy-5-ureidoimidazoline decarboxylase"/>
    <property type="match status" value="1"/>
</dbReference>
<dbReference type="AlphaFoldDB" id="A0A2S6GHR7"/>
<dbReference type="PANTHER" id="PTHR43466:SF1">
    <property type="entry name" value="2-OXO-4-HYDROXY-4-CARBOXY-5-UREIDOIMIDAZOLINE DECARBOXYLASE-RELATED"/>
    <property type="match status" value="1"/>
</dbReference>
<keyword evidence="4" id="KW-0659">Purine metabolism</keyword>
<reference evidence="8 9" key="1">
    <citation type="submission" date="2018-02" db="EMBL/GenBank/DDBJ databases">
        <title>Genomic Encyclopedia of Archaeal and Bacterial Type Strains, Phase II (KMG-II): from individual species to whole genera.</title>
        <authorList>
            <person name="Goeker M."/>
        </authorList>
    </citation>
    <scope>NUCLEOTIDE SEQUENCE [LARGE SCALE GENOMIC DNA]</scope>
    <source>
        <strain evidence="8 9">YU 961-1</strain>
    </source>
</reference>
<evidence type="ECO:0000313" key="8">
    <source>
        <dbReference type="EMBL" id="PPK64740.1"/>
    </source>
</evidence>
<feature type="domain" description="Oxo-4-hydroxy-4-carboxy-5-ureidoimidazoline decarboxylase" evidence="7">
    <location>
        <begin position="35"/>
        <end position="187"/>
    </location>
</feature>
<accession>A0A2S6GHR7</accession>